<dbReference type="PANTHER" id="PTHR46233">
    <property type="entry name" value="HYDROXYACYLGLUTATHIONE HYDROLASE GLOC"/>
    <property type="match status" value="1"/>
</dbReference>
<organism evidence="6">
    <name type="scientific">hydrothermal vent metagenome</name>
    <dbReference type="NCBI Taxonomy" id="652676"/>
    <lineage>
        <taxon>unclassified sequences</taxon>
        <taxon>metagenomes</taxon>
        <taxon>ecological metagenomes</taxon>
    </lineage>
</organism>
<protein>
    <submittedName>
        <fullName evidence="6">MBL-fold metallo-hydrolase superfamily</fullName>
    </submittedName>
</protein>
<evidence type="ECO:0000256" key="1">
    <source>
        <dbReference type="ARBA" id="ARBA00001947"/>
    </source>
</evidence>
<dbReference type="SUPFAM" id="SSF56281">
    <property type="entry name" value="Metallo-hydrolase/oxidoreductase"/>
    <property type="match status" value="1"/>
</dbReference>
<dbReference type="EMBL" id="UOFD01000088">
    <property type="protein sequence ID" value="VAW55341.1"/>
    <property type="molecule type" value="Genomic_DNA"/>
</dbReference>
<dbReference type="AlphaFoldDB" id="A0A3B0WJ35"/>
<evidence type="ECO:0000256" key="2">
    <source>
        <dbReference type="ARBA" id="ARBA00022723"/>
    </source>
</evidence>
<gene>
    <name evidence="6" type="ORF">MNBD_GAMMA06-1487</name>
</gene>
<evidence type="ECO:0000259" key="5">
    <source>
        <dbReference type="SMART" id="SM00849"/>
    </source>
</evidence>
<comment type="cofactor">
    <cofactor evidence="1">
        <name>Zn(2+)</name>
        <dbReference type="ChEBI" id="CHEBI:29105"/>
    </cofactor>
</comment>
<dbReference type="PANTHER" id="PTHR46233:SF3">
    <property type="entry name" value="HYDROXYACYLGLUTATHIONE HYDROLASE GLOC"/>
    <property type="match status" value="1"/>
</dbReference>
<accession>A0A3B0WJ35</accession>
<dbReference type="Pfam" id="PF00753">
    <property type="entry name" value="Lactamase_B"/>
    <property type="match status" value="1"/>
</dbReference>
<dbReference type="InterPro" id="IPR036866">
    <property type="entry name" value="RibonucZ/Hydroxyglut_hydro"/>
</dbReference>
<reference evidence="6" key="1">
    <citation type="submission" date="2018-06" db="EMBL/GenBank/DDBJ databases">
        <authorList>
            <person name="Zhirakovskaya E."/>
        </authorList>
    </citation>
    <scope>NUCLEOTIDE SEQUENCE</scope>
</reference>
<sequence length="257" mass="28984">MKTLSKNMRKNSDSYSIHSMELGPMENFVYLIHDHASNTAAIVDPAWKIEKMLDLAKEKDIQITDILLTHSHNDHVNGLQQTLKHYDAKIHLLKSEEKFSKNNPEHNLLARANIENPTLHHGGDQFKIGESTIDILHTPGHTPGSACYHIGNDLIAGDTLFVFGCGRCNMRGGDPEIMFQTLKKMKTELTASTIIHPGHNYAPQSPTSTMENQCSGNPFLHFDKTEDFVKYRVHVHDKIRDMPYDAVSKEDACKALK</sequence>
<name>A0A3B0WJ35_9ZZZZ</name>
<dbReference type="CDD" id="cd16275">
    <property type="entry name" value="BaeB-like_MBL-fold"/>
    <property type="match status" value="1"/>
</dbReference>
<evidence type="ECO:0000313" key="6">
    <source>
        <dbReference type="EMBL" id="VAW55341.1"/>
    </source>
</evidence>
<proteinExistence type="predicted"/>
<keyword evidence="2" id="KW-0479">Metal-binding</keyword>
<dbReference type="SMART" id="SM00849">
    <property type="entry name" value="Lactamase_B"/>
    <property type="match status" value="1"/>
</dbReference>
<evidence type="ECO:0000256" key="4">
    <source>
        <dbReference type="ARBA" id="ARBA00022833"/>
    </source>
</evidence>
<feature type="domain" description="Metallo-beta-lactamase" evidence="5">
    <location>
        <begin position="26"/>
        <end position="199"/>
    </location>
</feature>
<dbReference type="GO" id="GO:0046872">
    <property type="term" value="F:metal ion binding"/>
    <property type="evidence" value="ECO:0007669"/>
    <property type="project" value="UniProtKB-KW"/>
</dbReference>
<evidence type="ECO:0000256" key="3">
    <source>
        <dbReference type="ARBA" id="ARBA00022801"/>
    </source>
</evidence>
<dbReference type="InterPro" id="IPR001279">
    <property type="entry name" value="Metallo-B-lactamas"/>
</dbReference>
<keyword evidence="4" id="KW-0862">Zinc</keyword>
<dbReference type="Gene3D" id="3.60.15.10">
    <property type="entry name" value="Ribonuclease Z/Hydroxyacylglutathione hydrolase-like"/>
    <property type="match status" value="1"/>
</dbReference>
<dbReference type="GO" id="GO:0016787">
    <property type="term" value="F:hydrolase activity"/>
    <property type="evidence" value="ECO:0007669"/>
    <property type="project" value="UniProtKB-KW"/>
</dbReference>
<keyword evidence="3 6" id="KW-0378">Hydrolase</keyword>
<dbReference type="InterPro" id="IPR051453">
    <property type="entry name" value="MBL_Glyoxalase_II"/>
</dbReference>